<evidence type="ECO:0000256" key="7">
    <source>
        <dbReference type="SAM" id="MobiDB-lite"/>
    </source>
</evidence>
<feature type="transmembrane region" description="Helical" evidence="8">
    <location>
        <begin position="172"/>
        <end position="193"/>
    </location>
</feature>
<dbReference type="InterPro" id="IPR011701">
    <property type="entry name" value="MFS"/>
</dbReference>
<feature type="transmembrane region" description="Helical" evidence="8">
    <location>
        <begin position="72"/>
        <end position="94"/>
    </location>
</feature>
<dbReference type="PANTHER" id="PTHR42718">
    <property type="entry name" value="MAJOR FACILITATOR SUPERFAMILY MULTIDRUG TRANSPORTER MFSC"/>
    <property type="match status" value="1"/>
</dbReference>
<dbReference type="Proteomes" id="UP001224845">
    <property type="component" value="Unassembled WGS sequence"/>
</dbReference>
<keyword evidence="4 8" id="KW-0812">Transmembrane</keyword>
<evidence type="ECO:0000256" key="6">
    <source>
        <dbReference type="ARBA" id="ARBA00023136"/>
    </source>
</evidence>
<dbReference type="Gene3D" id="1.20.1250.20">
    <property type="entry name" value="MFS general substrate transporter like domains"/>
    <property type="match status" value="1"/>
</dbReference>
<keyword evidence="3" id="KW-1003">Cell membrane</keyword>
<dbReference type="AlphaFoldDB" id="A0AAW8EEQ6"/>
<dbReference type="SUPFAM" id="SSF103473">
    <property type="entry name" value="MFS general substrate transporter"/>
    <property type="match status" value="1"/>
</dbReference>
<dbReference type="InterPro" id="IPR020846">
    <property type="entry name" value="MFS_dom"/>
</dbReference>
<feature type="transmembrane region" description="Helical" evidence="8">
    <location>
        <begin position="280"/>
        <end position="302"/>
    </location>
</feature>
<organism evidence="10 11">
    <name type="scientific">Variovorax paradoxus</name>
    <dbReference type="NCBI Taxonomy" id="34073"/>
    <lineage>
        <taxon>Bacteria</taxon>
        <taxon>Pseudomonadati</taxon>
        <taxon>Pseudomonadota</taxon>
        <taxon>Betaproteobacteria</taxon>
        <taxon>Burkholderiales</taxon>
        <taxon>Comamonadaceae</taxon>
        <taxon>Variovorax</taxon>
    </lineage>
</organism>
<name>A0AAW8EEQ6_VARPD</name>
<dbReference type="PROSITE" id="PS50850">
    <property type="entry name" value="MFS"/>
    <property type="match status" value="1"/>
</dbReference>
<dbReference type="RefSeq" id="WP_307593646.1">
    <property type="nucleotide sequence ID" value="NZ_JAUSRV010000005.1"/>
</dbReference>
<feature type="region of interest" description="Disordered" evidence="7">
    <location>
        <begin position="1"/>
        <end position="25"/>
    </location>
</feature>
<feature type="transmembrane region" description="Helical" evidence="8">
    <location>
        <begin position="143"/>
        <end position="160"/>
    </location>
</feature>
<dbReference type="GO" id="GO:0022857">
    <property type="term" value="F:transmembrane transporter activity"/>
    <property type="evidence" value="ECO:0007669"/>
    <property type="project" value="InterPro"/>
</dbReference>
<evidence type="ECO:0000256" key="1">
    <source>
        <dbReference type="ARBA" id="ARBA00004651"/>
    </source>
</evidence>
<feature type="transmembrane region" description="Helical" evidence="8">
    <location>
        <begin position="199"/>
        <end position="218"/>
    </location>
</feature>
<accession>A0AAW8EEQ6</accession>
<keyword evidence="5 8" id="KW-1133">Transmembrane helix</keyword>
<evidence type="ECO:0000313" key="11">
    <source>
        <dbReference type="Proteomes" id="UP001224845"/>
    </source>
</evidence>
<dbReference type="PANTHER" id="PTHR42718:SF46">
    <property type="entry name" value="BLR6921 PROTEIN"/>
    <property type="match status" value="1"/>
</dbReference>
<evidence type="ECO:0000256" key="4">
    <source>
        <dbReference type="ARBA" id="ARBA00022692"/>
    </source>
</evidence>
<dbReference type="EMBL" id="JAUSRV010000005">
    <property type="protein sequence ID" value="MDP9970979.1"/>
    <property type="molecule type" value="Genomic_DNA"/>
</dbReference>
<evidence type="ECO:0000256" key="2">
    <source>
        <dbReference type="ARBA" id="ARBA00022448"/>
    </source>
</evidence>
<dbReference type="Pfam" id="PF07690">
    <property type="entry name" value="MFS_1"/>
    <property type="match status" value="1"/>
</dbReference>
<feature type="domain" description="Major facilitator superfamily (MFS) profile" evidence="9">
    <location>
        <begin position="36"/>
        <end position="442"/>
    </location>
</feature>
<feature type="transmembrane region" description="Helical" evidence="8">
    <location>
        <begin position="314"/>
        <end position="333"/>
    </location>
</feature>
<dbReference type="InterPro" id="IPR036259">
    <property type="entry name" value="MFS_trans_sf"/>
</dbReference>
<proteinExistence type="predicted"/>
<evidence type="ECO:0000256" key="8">
    <source>
        <dbReference type="SAM" id="Phobius"/>
    </source>
</evidence>
<feature type="transmembrane region" description="Helical" evidence="8">
    <location>
        <begin position="33"/>
        <end position="52"/>
    </location>
</feature>
<feature type="transmembrane region" description="Helical" evidence="8">
    <location>
        <begin position="247"/>
        <end position="274"/>
    </location>
</feature>
<comment type="caution">
    <text evidence="10">The sequence shown here is derived from an EMBL/GenBank/DDBJ whole genome shotgun (WGS) entry which is preliminary data.</text>
</comment>
<reference evidence="10" key="1">
    <citation type="submission" date="2023-07" db="EMBL/GenBank/DDBJ databases">
        <title>Sorghum-associated microbial communities from plants grown in Nebraska, USA.</title>
        <authorList>
            <person name="Schachtman D."/>
        </authorList>
    </citation>
    <scope>NUCLEOTIDE SEQUENCE</scope>
    <source>
        <strain evidence="10">DS3315</strain>
    </source>
</reference>
<gene>
    <name evidence="10" type="ORF">J2W39_002213</name>
</gene>
<evidence type="ECO:0000256" key="5">
    <source>
        <dbReference type="ARBA" id="ARBA00022989"/>
    </source>
</evidence>
<sequence>MSAAPGRPKQARTAARQGEGGPTSSAAVASARVPAAAFAVVLGGVSAALHLGKLPPAVPALQASLGIDLVEAGFLLSLVQVASMSLGLIAGLAADTIGLRRSMLTGLVVLTVASLLGGAVGAGLLGGAFAVQWLLGLRALEGIGFLLAVMPGPGLIRALTPPGADKAALGVWGAYMPLGVALALLFGPALIAWGGWADWWWTLSAVSAAAALWLWLAVPADALRTGAARGMAGGWPSRLRATVGARAPWMIALTFAVYSAQWMAVIGFLPAIYAGAGVPAGWGAVLTAVAAAMNIVGNLAGGRWLQRGVAPERLLQAGFLAMALGGFAAFAQVGQGADALGLPPVLRYAAVCVFSLGGGMVPATLFLLGVRLAPGPSTVSTTVGLMQQASSLGQFLAPPAVAWVALRAGGWHWTWTATLACSLAGMALARRLGKIRPAAEVA</sequence>
<comment type="subcellular location">
    <subcellularLocation>
        <location evidence="1">Cell membrane</location>
        <topology evidence="1">Multi-pass membrane protein</topology>
    </subcellularLocation>
</comment>
<dbReference type="GO" id="GO:0005886">
    <property type="term" value="C:plasma membrane"/>
    <property type="evidence" value="ECO:0007669"/>
    <property type="project" value="UniProtKB-SubCell"/>
</dbReference>
<dbReference type="CDD" id="cd06174">
    <property type="entry name" value="MFS"/>
    <property type="match status" value="1"/>
</dbReference>
<keyword evidence="2" id="KW-0813">Transport</keyword>
<feature type="transmembrane region" description="Helical" evidence="8">
    <location>
        <begin position="345"/>
        <end position="368"/>
    </location>
</feature>
<feature type="transmembrane region" description="Helical" evidence="8">
    <location>
        <begin position="106"/>
        <end position="131"/>
    </location>
</feature>
<protein>
    <submittedName>
        <fullName evidence="10">MFS family permease</fullName>
    </submittedName>
</protein>
<evidence type="ECO:0000259" key="9">
    <source>
        <dbReference type="PROSITE" id="PS50850"/>
    </source>
</evidence>
<evidence type="ECO:0000313" key="10">
    <source>
        <dbReference type="EMBL" id="MDP9970979.1"/>
    </source>
</evidence>
<keyword evidence="6 8" id="KW-0472">Membrane</keyword>
<evidence type="ECO:0000256" key="3">
    <source>
        <dbReference type="ARBA" id="ARBA00022475"/>
    </source>
</evidence>